<organism evidence="3 4">
    <name type="scientific">Diatrype stigma</name>
    <dbReference type="NCBI Taxonomy" id="117547"/>
    <lineage>
        <taxon>Eukaryota</taxon>
        <taxon>Fungi</taxon>
        <taxon>Dikarya</taxon>
        <taxon>Ascomycota</taxon>
        <taxon>Pezizomycotina</taxon>
        <taxon>Sordariomycetes</taxon>
        <taxon>Xylariomycetidae</taxon>
        <taxon>Xylariales</taxon>
        <taxon>Diatrypaceae</taxon>
        <taxon>Diatrype</taxon>
    </lineage>
</organism>
<gene>
    <name evidence="3" type="ORF">SLS62_005711</name>
</gene>
<dbReference type="InterPro" id="IPR051595">
    <property type="entry name" value="GH25_Enzymes"/>
</dbReference>
<evidence type="ECO:0008006" key="5">
    <source>
        <dbReference type="Google" id="ProtNLM"/>
    </source>
</evidence>
<evidence type="ECO:0000313" key="3">
    <source>
        <dbReference type="EMBL" id="KAK7752374.1"/>
    </source>
</evidence>
<proteinExistence type="inferred from homology"/>
<keyword evidence="2" id="KW-0732">Signal</keyword>
<dbReference type="GO" id="GO:0009253">
    <property type="term" value="P:peptidoglycan catabolic process"/>
    <property type="evidence" value="ECO:0007669"/>
    <property type="project" value="InterPro"/>
</dbReference>
<dbReference type="GO" id="GO:0003796">
    <property type="term" value="F:lysozyme activity"/>
    <property type="evidence" value="ECO:0007669"/>
    <property type="project" value="InterPro"/>
</dbReference>
<comment type="similarity">
    <text evidence="1">Belongs to the glycosyl hydrolase 25 family.</text>
</comment>
<protein>
    <recommendedName>
        <fullName evidence="5">Lysozyme</fullName>
    </recommendedName>
</protein>
<dbReference type="EMBL" id="JAKJXP020000039">
    <property type="protein sequence ID" value="KAK7752374.1"/>
    <property type="molecule type" value="Genomic_DNA"/>
</dbReference>
<dbReference type="SUPFAM" id="SSF51445">
    <property type="entry name" value="(Trans)glycosidases"/>
    <property type="match status" value="1"/>
</dbReference>
<dbReference type="Proteomes" id="UP001320420">
    <property type="component" value="Unassembled WGS sequence"/>
</dbReference>
<dbReference type="Gene3D" id="3.20.20.80">
    <property type="entry name" value="Glycosidases"/>
    <property type="match status" value="1"/>
</dbReference>
<dbReference type="AlphaFoldDB" id="A0AAN9YSC0"/>
<evidence type="ECO:0000313" key="4">
    <source>
        <dbReference type="Proteomes" id="UP001320420"/>
    </source>
</evidence>
<dbReference type="InterPro" id="IPR017853">
    <property type="entry name" value="GH"/>
</dbReference>
<keyword evidence="4" id="KW-1185">Reference proteome</keyword>
<dbReference type="PANTHER" id="PTHR23208">
    <property type="entry name" value="LYSOZYME PROTEIN"/>
    <property type="match status" value="1"/>
</dbReference>
<dbReference type="GO" id="GO:0016998">
    <property type="term" value="P:cell wall macromolecule catabolic process"/>
    <property type="evidence" value="ECO:0007669"/>
    <property type="project" value="InterPro"/>
</dbReference>
<name>A0AAN9YSC0_9PEZI</name>
<dbReference type="PROSITE" id="PS51904">
    <property type="entry name" value="GLYCOSYL_HYDROL_F25_2"/>
    <property type="match status" value="1"/>
</dbReference>
<dbReference type="GO" id="GO:0007165">
    <property type="term" value="P:signal transduction"/>
    <property type="evidence" value="ECO:0007669"/>
    <property type="project" value="TreeGrafter"/>
</dbReference>
<comment type="caution">
    <text evidence="3">The sequence shown here is derived from an EMBL/GenBank/DDBJ whole genome shotgun (WGS) entry which is preliminary data.</text>
</comment>
<dbReference type="InterPro" id="IPR002053">
    <property type="entry name" value="Glyco_hydro_25"/>
</dbReference>
<evidence type="ECO:0000256" key="2">
    <source>
        <dbReference type="ARBA" id="ARBA00022729"/>
    </source>
</evidence>
<evidence type="ECO:0000256" key="1">
    <source>
        <dbReference type="ARBA" id="ARBA00010646"/>
    </source>
</evidence>
<dbReference type="PANTHER" id="PTHR23208:SF36">
    <property type="entry name" value="LYSOZYME-RELATED"/>
    <property type="match status" value="1"/>
</dbReference>
<sequence>MTVPAYEQSRGLALVGLQGYCPGDSSIRCCVAGDDGDSDGGKSGVAALDISVSHSSSFWTCAKGSAEKAVIRGYRQSCGSGGGIDSALLGSYKAAKNAGFTNIDIYFFPCTGTQPTGVACKSPKTQVAEFEDYLTKNKIKAGHLWFDIEPMKGECNAWNLGASANTALAKEYVSIIKASSNKWGVYANGNQWSGMFGSRSVDIASELPLWAVQFDSKPGVNTVDTFMGGWKTAYAKQYKLETKLCSGDVDLDSFLG</sequence>
<reference evidence="3 4" key="1">
    <citation type="submission" date="2024-02" db="EMBL/GenBank/DDBJ databases">
        <title>De novo assembly and annotation of 12 fungi associated with fruit tree decline syndrome in Ontario, Canada.</title>
        <authorList>
            <person name="Sulman M."/>
            <person name="Ellouze W."/>
            <person name="Ilyukhin E."/>
        </authorList>
    </citation>
    <scope>NUCLEOTIDE SEQUENCE [LARGE SCALE GENOMIC DNA]</scope>
    <source>
        <strain evidence="3 4">M11/M66-122</strain>
    </source>
</reference>
<accession>A0AAN9YSC0</accession>